<dbReference type="Pfam" id="PF01490">
    <property type="entry name" value="Aa_trans"/>
    <property type="match status" value="1"/>
</dbReference>
<feature type="transmembrane region" description="Helical" evidence="5">
    <location>
        <begin position="160"/>
        <end position="182"/>
    </location>
</feature>
<evidence type="ECO:0000313" key="7">
    <source>
        <dbReference type="EMBL" id="RWS25637.1"/>
    </source>
</evidence>
<dbReference type="InterPro" id="IPR013057">
    <property type="entry name" value="AA_transpt_TM"/>
</dbReference>
<proteinExistence type="predicted"/>
<dbReference type="Proteomes" id="UP000288716">
    <property type="component" value="Unassembled WGS sequence"/>
</dbReference>
<evidence type="ECO:0000256" key="2">
    <source>
        <dbReference type="ARBA" id="ARBA00022692"/>
    </source>
</evidence>
<feature type="transmembrane region" description="Helical" evidence="5">
    <location>
        <begin position="220"/>
        <end position="242"/>
    </location>
</feature>
<accession>A0A443SDN2</accession>
<evidence type="ECO:0000259" key="6">
    <source>
        <dbReference type="Pfam" id="PF01490"/>
    </source>
</evidence>
<evidence type="ECO:0000256" key="5">
    <source>
        <dbReference type="SAM" id="Phobius"/>
    </source>
</evidence>
<gene>
    <name evidence="7" type="ORF">B4U80_04195</name>
</gene>
<evidence type="ECO:0000256" key="3">
    <source>
        <dbReference type="ARBA" id="ARBA00022989"/>
    </source>
</evidence>
<keyword evidence="8" id="KW-1185">Reference proteome</keyword>
<feature type="transmembrane region" description="Helical" evidence="5">
    <location>
        <begin position="20"/>
        <end position="42"/>
    </location>
</feature>
<feature type="transmembrane region" description="Helical" evidence="5">
    <location>
        <begin position="54"/>
        <end position="77"/>
    </location>
</feature>
<keyword evidence="3 5" id="KW-1133">Transmembrane helix</keyword>
<evidence type="ECO:0000313" key="8">
    <source>
        <dbReference type="Proteomes" id="UP000288716"/>
    </source>
</evidence>
<keyword evidence="2 5" id="KW-0812">Transmembrane</keyword>
<name>A0A443SDN2_9ACAR</name>
<dbReference type="STRING" id="299467.A0A443SDN2"/>
<sequence>FIDYQSENKKEIHYPKPSFSSFFLAIGTVMFAYGATASFPTFQNDMRERRKFPIAVVIAFMILLSIYVPIASIGYKTYGDSVTENVIFTLRDGPNKIVVEVLMAGHLFFAFLLLANAPIQEIENWLKIPNGFSLKRVATRVSVLILIVFMGETVPSFGKILNLIGGSAIALLSFILPPLLYLKLCSMKSADWPDRLVSNVRSSKVNEIFIQRSISTFEKIWLFQIIVVGVIGGIACTFSALVEILSPDAFTPPCYIKPNCSFG</sequence>
<feature type="domain" description="Amino acid transporter transmembrane" evidence="6">
    <location>
        <begin position="17"/>
        <end position="193"/>
    </location>
</feature>
<dbReference type="GO" id="GO:0005774">
    <property type="term" value="C:vacuolar membrane"/>
    <property type="evidence" value="ECO:0007669"/>
    <property type="project" value="TreeGrafter"/>
</dbReference>
<dbReference type="EMBL" id="NCKV01003504">
    <property type="protein sequence ID" value="RWS25637.1"/>
    <property type="molecule type" value="Genomic_DNA"/>
</dbReference>
<dbReference type="GO" id="GO:0015179">
    <property type="term" value="F:L-amino acid transmembrane transporter activity"/>
    <property type="evidence" value="ECO:0007669"/>
    <property type="project" value="TreeGrafter"/>
</dbReference>
<comment type="subcellular location">
    <subcellularLocation>
        <location evidence="1">Membrane</location>
        <topology evidence="1">Multi-pass membrane protein</topology>
    </subcellularLocation>
</comment>
<keyword evidence="4 5" id="KW-0472">Membrane</keyword>
<dbReference type="PANTHER" id="PTHR22950">
    <property type="entry name" value="AMINO ACID TRANSPORTER"/>
    <property type="match status" value="1"/>
</dbReference>
<reference evidence="7 8" key="1">
    <citation type="journal article" date="2018" name="Gigascience">
        <title>Genomes of trombidid mites reveal novel predicted allergens and laterally-transferred genes associated with secondary metabolism.</title>
        <authorList>
            <person name="Dong X."/>
            <person name="Chaisiri K."/>
            <person name="Xia D."/>
            <person name="Armstrong S.D."/>
            <person name="Fang Y."/>
            <person name="Donnelly M.J."/>
            <person name="Kadowaki T."/>
            <person name="McGarry J.W."/>
            <person name="Darby A.C."/>
            <person name="Makepeace B.L."/>
        </authorList>
    </citation>
    <scope>NUCLEOTIDE SEQUENCE [LARGE SCALE GENOMIC DNA]</scope>
    <source>
        <strain evidence="7">UoL-UT</strain>
    </source>
</reference>
<feature type="transmembrane region" description="Helical" evidence="5">
    <location>
        <begin position="137"/>
        <end position="154"/>
    </location>
</feature>
<dbReference type="AlphaFoldDB" id="A0A443SDN2"/>
<feature type="non-terminal residue" evidence="7">
    <location>
        <position position="1"/>
    </location>
</feature>
<dbReference type="VEuPathDB" id="VectorBase:LDEU006403"/>
<organism evidence="7 8">
    <name type="scientific">Leptotrombidium deliense</name>
    <dbReference type="NCBI Taxonomy" id="299467"/>
    <lineage>
        <taxon>Eukaryota</taxon>
        <taxon>Metazoa</taxon>
        <taxon>Ecdysozoa</taxon>
        <taxon>Arthropoda</taxon>
        <taxon>Chelicerata</taxon>
        <taxon>Arachnida</taxon>
        <taxon>Acari</taxon>
        <taxon>Acariformes</taxon>
        <taxon>Trombidiformes</taxon>
        <taxon>Prostigmata</taxon>
        <taxon>Anystina</taxon>
        <taxon>Parasitengona</taxon>
        <taxon>Trombiculoidea</taxon>
        <taxon>Trombiculidae</taxon>
        <taxon>Leptotrombidium</taxon>
    </lineage>
</organism>
<dbReference type="OrthoDB" id="655540at2759"/>
<comment type="caution">
    <text evidence="7">The sequence shown here is derived from an EMBL/GenBank/DDBJ whole genome shotgun (WGS) entry which is preliminary data.</text>
</comment>
<evidence type="ECO:0000256" key="1">
    <source>
        <dbReference type="ARBA" id="ARBA00004141"/>
    </source>
</evidence>
<evidence type="ECO:0000256" key="4">
    <source>
        <dbReference type="ARBA" id="ARBA00023136"/>
    </source>
</evidence>
<feature type="transmembrane region" description="Helical" evidence="5">
    <location>
        <begin position="97"/>
        <end position="116"/>
    </location>
</feature>
<protein>
    <submittedName>
        <fullName evidence="7">Amino acid transporter ANT1-like protein</fullName>
    </submittedName>
</protein>
<dbReference type="PANTHER" id="PTHR22950:SF703">
    <property type="entry name" value="AMINO ACID TRANSPORTER TRANSMEMBRANE DOMAIN-CONTAINING PROTEIN"/>
    <property type="match status" value="1"/>
</dbReference>